<dbReference type="Proteomes" id="UP000290759">
    <property type="component" value="Unassembled WGS sequence"/>
</dbReference>
<dbReference type="AlphaFoldDB" id="A0A4Q2U453"/>
<comment type="caution">
    <text evidence="2">The sequence shown here is derived from an EMBL/GenBank/DDBJ whole genome shotgun (WGS) entry which is preliminary data.</text>
</comment>
<protein>
    <submittedName>
        <fullName evidence="2">Uncharacterized protein</fullName>
    </submittedName>
</protein>
<proteinExistence type="predicted"/>
<evidence type="ECO:0000313" key="3">
    <source>
        <dbReference type="Proteomes" id="UP000290759"/>
    </source>
</evidence>
<gene>
    <name evidence="2" type="ORF">D3273_14485</name>
</gene>
<dbReference type="EMBL" id="QYBB01000015">
    <property type="protein sequence ID" value="RYC31319.1"/>
    <property type="molecule type" value="Genomic_DNA"/>
</dbReference>
<accession>A0A4Q2U453</accession>
<reference evidence="2 3" key="1">
    <citation type="submission" date="2018-12" db="EMBL/GenBank/DDBJ databases">
        <authorList>
            <person name="Grouzdev D.S."/>
            <person name="Krutkina M.S."/>
        </authorList>
    </citation>
    <scope>NUCLEOTIDE SEQUENCE [LARGE SCALE GENOMIC DNA]</scope>
    <source>
        <strain evidence="2 3">RmlP026</strain>
    </source>
</reference>
<feature type="compositionally biased region" description="Basic and acidic residues" evidence="1">
    <location>
        <begin position="48"/>
        <end position="61"/>
    </location>
</feature>
<evidence type="ECO:0000256" key="1">
    <source>
        <dbReference type="SAM" id="MobiDB-lite"/>
    </source>
</evidence>
<reference evidence="2 3" key="2">
    <citation type="submission" date="2019-02" db="EMBL/GenBank/DDBJ databases">
        <title>'Lichenibacterium ramalinii' gen. nov. sp. nov., 'Lichenibacterium minor' gen. nov. sp. nov.</title>
        <authorList>
            <person name="Pankratov T."/>
        </authorList>
    </citation>
    <scope>NUCLEOTIDE SEQUENCE [LARGE SCALE GENOMIC DNA]</scope>
    <source>
        <strain evidence="2 3">RmlP026</strain>
    </source>
</reference>
<evidence type="ECO:0000313" key="2">
    <source>
        <dbReference type="EMBL" id="RYC31319.1"/>
    </source>
</evidence>
<organism evidence="2 3">
    <name type="scientific">Lichenibacterium minor</name>
    <dbReference type="NCBI Taxonomy" id="2316528"/>
    <lineage>
        <taxon>Bacteria</taxon>
        <taxon>Pseudomonadati</taxon>
        <taxon>Pseudomonadota</taxon>
        <taxon>Alphaproteobacteria</taxon>
        <taxon>Hyphomicrobiales</taxon>
        <taxon>Lichenihabitantaceae</taxon>
        <taxon>Lichenibacterium</taxon>
    </lineage>
</organism>
<feature type="region of interest" description="Disordered" evidence="1">
    <location>
        <begin position="37"/>
        <end position="82"/>
    </location>
</feature>
<keyword evidence="3" id="KW-1185">Reference proteome</keyword>
<name>A0A4Q2U453_9HYPH</name>
<sequence>MIDDRYRKGEPFAVEEDDLEADLATLLVAFRSMAHPVSLSSGGTGPADGRDGAEQRRDAHRAPAVLPSRHGGWNTMFNRTEA</sequence>